<reference evidence="4" key="1">
    <citation type="submission" date="2020-06" db="EMBL/GenBank/DDBJ databases">
        <title>A chromosome-scale genome assembly of Talaromyces rugulosus W13939.</title>
        <authorList>
            <person name="Wang B."/>
            <person name="Guo L."/>
            <person name="Ye K."/>
            <person name="Wang L."/>
        </authorList>
    </citation>
    <scope>NUCLEOTIDE SEQUENCE [LARGE SCALE GENOMIC DNA]</scope>
    <source>
        <strain evidence="4">W13939</strain>
    </source>
</reference>
<dbReference type="Pfam" id="PF26434">
    <property type="entry name" value="YAG7_C"/>
    <property type="match status" value="1"/>
</dbReference>
<name>A0A7H8RE72_TALRU</name>
<feature type="region of interest" description="Disordered" evidence="1">
    <location>
        <begin position="254"/>
        <end position="279"/>
    </location>
</feature>
<evidence type="ECO:0000313" key="4">
    <source>
        <dbReference type="Proteomes" id="UP000509510"/>
    </source>
</evidence>
<dbReference type="KEGG" id="trg:TRUGW13939_11482"/>
<feature type="compositionally biased region" description="Polar residues" evidence="1">
    <location>
        <begin position="331"/>
        <end position="343"/>
    </location>
</feature>
<feature type="compositionally biased region" description="Gly residues" evidence="1">
    <location>
        <begin position="410"/>
        <end position="419"/>
    </location>
</feature>
<keyword evidence="4" id="KW-1185">Reference proteome</keyword>
<dbReference type="OrthoDB" id="5399559at2759"/>
<feature type="domain" description="YAG7-like dimerisation" evidence="2">
    <location>
        <begin position="174"/>
        <end position="257"/>
    </location>
</feature>
<feature type="compositionally biased region" description="Basic and acidic residues" evidence="1">
    <location>
        <begin position="381"/>
        <end position="407"/>
    </location>
</feature>
<dbReference type="GeneID" id="55998960"/>
<dbReference type="Proteomes" id="UP000509510">
    <property type="component" value="Chromosome VI"/>
</dbReference>
<accession>A0A7H8RE72</accession>
<dbReference type="AlphaFoldDB" id="A0A7H8RE72"/>
<protein>
    <recommendedName>
        <fullName evidence="2">YAG7-like dimerisation domain-containing protein</fullName>
    </recommendedName>
</protein>
<evidence type="ECO:0000259" key="2">
    <source>
        <dbReference type="Pfam" id="PF26434"/>
    </source>
</evidence>
<feature type="region of interest" description="Disordered" evidence="1">
    <location>
        <begin position="1"/>
        <end position="58"/>
    </location>
</feature>
<dbReference type="EMBL" id="CP055903">
    <property type="protein sequence ID" value="QKX64308.1"/>
    <property type="molecule type" value="Genomic_DNA"/>
</dbReference>
<sequence length="428" mass="45448">MSAVPVNSNPPSKSESKSSKKKRAKAELSTNVSESTPSIPDVDSKQEPSVNGVSDEAEGSLFKELQKHLRNATKKLSATAKVDSIIAQYPGKSLDELVAEKKINADQKAQALKKPSLQAQVAQIEEQIAQYKQFASHYEERLVSQKTALETAHKEEIQAIQQKAVAEAKESQESKLRSQLLTLSQFLRTAASFRHEPDEAAADSPAFEGVLFQIYGGNKDAVDSMVKLINGADDKVVGVDEQPLDISYARVKQVSEERSPPVPETAWTEGAQAESSSDPTIANAGLTELQATTVAATVDGNSFADGAPAQSDEPVSAAPSQGLVDDAANQVAESSWEPQTSSWAEDVPTGPVPTAGNDGFEQVVHHQRQNSVRGGRGRGRGRGDGSRGRGGRGEFKGKGRGRGEFKGGRGRGGLGGQQGNRGEAVATH</sequence>
<organism evidence="3 4">
    <name type="scientific">Talaromyces rugulosus</name>
    <name type="common">Penicillium rugulosum</name>
    <dbReference type="NCBI Taxonomy" id="121627"/>
    <lineage>
        <taxon>Eukaryota</taxon>
        <taxon>Fungi</taxon>
        <taxon>Dikarya</taxon>
        <taxon>Ascomycota</taxon>
        <taxon>Pezizomycotina</taxon>
        <taxon>Eurotiomycetes</taxon>
        <taxon>Eurotiomycetidae</taxon>
        <taxon>Eurotiales</taxon>
        <taxon>Trichocomaceae</taxon>
        <taxon>Talaromyces</taxon>
        <taxon>Talaromyces sect. Islandici</taxon>
    </lineage>
</organism>
<dbReference type="RefSeq" id="XP_035350482.1">
    <property type="nucleotide sequence ID" value="XM_035494589.1"/>
</dbReference>
<evidence type="ECO:0000313" key="3">
    <source>
        <dbReference type="EMBL" id="QKX64308.1"/>
    </source>
</evidence>
<proteinExistence type="predicted"/>
<feature type="compositionally biased region" description="Polar residues" evidence="1">
    <location>
        <begin position="28"/>
        <end position="38"/>
    </location>
</feature>
<evidence type="ECO:0000256" key="1">
    <source>
        <dbReference type="SAM" id="MobiDB-lite"/>
    </source>
</evidence>
<dbReference type="InterPro" id="IPR058602">
    <property type="entry name" value="YAG7_dimerisation_dom"/>
</dbReference>
<feature type="region of interest" description="Disordered" evidence="1">
    <location>
        <begin position="329"/>
        <end position="428"/>
    </location>
</feature>
<gene>
    <name evidence="3" type="ORF">TRUGW13939_11482</name>
</gene>